<comment type="caution">
    <text evidence="1">The sequence shown here is derived from an EMBL/GenBank/DDBJ whole genome shotgun (WGS) entry which is preliminary data.</text>
</comment>
<sequence length="99" mass="11171">MSDNAGFQFPNELTIYEVANTYSELKQYLTANEEVSFNFSYVNEIDSSGLQLTLWALDQCSKNNKTINTITQSDLVRTKFSLLGICLESLSDIRSTPCQ</sequence>
<dbReference type="AlphaFoldDB" id="A0AAD4AKH3"/>
<dbReference type="Gene3D" id="3.30.750.24">
    <property type="entry name" value="STAS domain"/>
    <property type="match status" value="1"/>
</dbReference>
<proteinExistence type="predicted"/>
<dbReference type="PANTHER" id="PTHR35849:SF2">
    <property type="entry name" value="BLR2341 PROTEIN"/>
    <property type="match status" value="1"/>
</dbReference>
<evidence type="ECO:0000313" key="1">
    <source>
        <dbReference type="EMBL" id="KAF7773819.1"/>
    </source>
</evidence>
<evidence type="ECO:0008006" key="3">
    <source>
        <dbReference type="Google" id="ProtNLM"/>
    </source>
</evidence>
<dbReference type="EMBL" id="AHBZ03000014">
    <property type="protein sequence ID" value="KAF7773819.1"/>
    <property type="molecule type" value="Genomic_DNA"/>
</dbReference>
<evidence type="ECO:0000313" key="2">
    <source>
        <dbReference type="Proteomes" id="UP000016487"/>
    </source>
</evidence>
<reference evidence="1" key="2">
    <citation type="submission" date="2015-03" db="EMBL/GenBank/DDBJ databases">
        <title>Genome sequence of Pseudoalteromonas citrea.</title>
        <authorList>
            <person name="Xie B.-B."/>
            <person name="Rong J.-C."/>
            <person name="Qin Q.-L."/>
            <person name="Zhang Y.-Z."/>
        </authorList>
    </citation>
    <scope>NUCLEOTIDE SEQUENCE</scope>
    <source>
        <strain evidence="1">DSM 8771</strain>
    </source>
</reference>
<reference evidence="1" key="1">
    <citation type="journal article" date="2012" name="J. Bacteriol.">
        <title>Genome sequences of type strains of seven species of the marine bacterium Pseudoalteromonas.</title>
        <authorList>
            <person name="Xie B.B."/>
            <person name="Shu Y.L."/>
            <person name="Qin Q.L."/>
            <person name="Rong J.C."/>
            <person name="Zhang X.Y."/>
            <person name="Chen X.L."/>
            <person name="Shi M."/>
            <person name="He H.L."/>
            <person name="Zhou B.C."/>
            <person name="Zhang Y.Z."/>
        </authorList>
    </citation>
    <scope>NUCLEOTIDE SEQUENCE</scope>
    <source>
        <strain evidence="1">DSM 8771</strain>
    </source>
</reference>
<dbReference type="SUPFAM" id="SSF52091">
    <property type="entry name" value="SpoIIaa-like"/>
    <property type="match status" value="1"/>
</dbReference>
<organism evidence="1 2">
    <name type="scientific">Pseudoalteromonas citrea</name>
    <dbReference type="NCBI Taxonomy" id="43655"/>
    <lineage>
        <taxon>Bacteria</taxon>
        <taxon>Pseudomonadati</taxon>
        <taxon>Pseudomonadota</taxon>
        <taxon>Gammaproteobacteria</taxon>
        <taxon>Alteromonadales</taxon>
        <taxon>Pseudoalteromonadaceae</taxon>
        <taxon>Pseudoalteromonas</taxon>
    </lineage>
</organism>
<dbReference type="RefSeq" id="WP_010363121.1">
    <property type="nucleotide sequence ID" value="NZ_AHBZ03000014.1"/>
</dbReference>
<protein>
    <recommendedName>
        <fullName evidence="3">STAS domain-containing protein</fullName>
    </recommendedName>
</protein>
<accession>A0AAD4AKH3</accession>
<gene>
    <name evidence="1" type="ORF">PCIT_a0144</name>
</gene>
<dbReference type="InterPro" id="IPR036513">
    <property type="entry name" value="STAS_dom_sf"/>
</dbReference>
<dbReference type="InterPro" id="IPR052746">
    <property type="entry name" value="MlaB_ABC_Transporter"/>
</dbReference>
<name>A0AAD4AKH3_9GAMM</name>
<dbReference type="Proteomes" id="UP000016487">
    <property type="component" value="Unassembled WGS sequence"/>
</dbReference>
<dbReference type="PANTHER" id="PTHR35849">
    <property type="entry name" value="BLR2341 PROTEIN"/>
    <property type="match status" value="1"/>
</dbReference>